<evidence type="ECO:0000256" key="5">
    <source>
        <dbReference type="ARBA" id="ARBA00022984"/>
    </source>
</evidence>
<dbReference type="Gene3D" id="3.40.710.10">
    <property type="entry name" value="DD-peptidase/beta-lactamase superfamily"/>
    <property type="match status" value="1"/>
</dbReference>
<evidence type="ECO:0000256" key="9">
    <source>
        <dbReference type="RuleBase" id="RU004016"/>
    </source>
</evidence>
<evidence type="ECO:0000256" key="3">
    <source>
        <dbReference type="ARBA" id="ARBA00022801"/>
    </source>
</evidence>
<dbReference type="PRINTS" id="PR00725">
    <property type="entry name" value="DADACBPTASE1"/>
</dbReference>
<comment type="caution">
    <text evidence="11">The sequence shown here is derived from an EMBL/GenBank/DDBJ whole genome shotgun (WGS) entry which is preliminary data.</text>
</comment>
<dbReference type="GO" id="GO:0009252">
    <property type="term" value="P:peptidoglycan biosynthetic process"/>
    <property type="evidence" value="ECO:0007669"/>
    <property type="project" value="UniProtKB-KW"/>
</dbReference>
<evidence type="ECO:0000256" key="2">
    <source>
        <dbReference type="ARBA" id="ARBA00022729"/>
    </source>
</evidence>
<feature type="active site" evidence="7">
    <location>
        <position position="155"/>
    </location>
</feature>
<evidence type="ECO:0000256" key="8">
    <source>
        <dbReference type="PIRSR" id="PIRSR618044-2"/>
    </source>
</evidence>
<dbReference type="GO" id="GO:0006508">
    <property type="term" value="P:proteolysis"/>
    <property type="evidence" value="ECO:0007669"/>
    <property type="project" value="InterPro"/>
</dbReference>
<reference evidence="11 12" key="1">
    <citation type="submission" date="2020-10" db="EMBL/GenBank/DDBJ databases">
        <title>Ca. Dormibacterota MAGs.</title>
        <authorList>
            <person name="Montgomery K."/>
        </authorList>
    </citation>
    <scope>NUCLEOTIDE SEQUENCE [LARGE SCALE GENOMIC DNA]</scope>
    <source>
        <strain evidence="11">Mitchell_Peninsula_5</strain>
    </source>
</reference>
<keyword evidence="2" id="KW-0732">Signal</keyword>
<dbReference type="GO" id="GO:0009002">
    <property type="term" value="F:serine-type D-Ala-D-Ala carboxypeptidase activity"/>
    <property type="evidence" value="ECO:0007669"/>
    <property type="project" value="InterPro"/>
</dbReference>
<dbReference type="GO" id="GO:0008360">
    <property type="term" value="P:regulation of cell shape"/>
    <property type="evidence" value="ECO:0007669"/>
    <property type="project" value="UniProtKB-KW"/>
</dbReference>
<dbReference type="SUPFAM" id="SSF56601">
    <property type="entry name" value="beta-lactamase/transpeptidase-like"/>
    <property type="match status" value="1"/>
</dbReference>
<dbReference type="Pfam" id="PF00768">
    <property type="entry name" value="Peptidase_S11"/>
    <property type="match status" value="1"/>
</dbReference>
<name>A0A934KPZ3_9BACT</name>
<dbReference type="PANTHER" id="PTHR21581">
    <property type="entry name" value="D-ALANYL-D-ALANINE CARBOXYPEPTIDASE"/>
    <property type="match status" value="1"/>
</dbReference>
<dbReference type="GO" id="GO:0071555">
    <property type="term" value="P:cell wall organization"/>
    <property type="evidence" value="ECO:0007669"/>
    <property type="project" value="UniProtKB-KW"/>
</dbReference>
<evidence type="ECO:0000256" key="1">
    <source>
        <dbReference type="ARBA" id="ARBA00007164"/>
    </source>
</evidence>
<dbReference type="PANTHER" id="PTHR21581:SF33">
    <property type="entry name" value="D-ALANYL-D-ALANINE CARBOXYPEPTIDASE DACB"/>
    <property type="match status" value="1"/>
</dbReference>
<keyword evidence="5" id="KW-0573">Peptidoglycan synthesis</keyword>
<evidence type="ECO:0000313" key="11">
    <source>
        <dbReference type="EMBL" id="MBJ7610105.1"/>
    </source>
</evidence>
<keyword evidence="3" id="KW-0378">Hydrolase</keyword>
<keyword evidence="4" id="KW-0133">Cell shape</keyword>
<keyword evidence="11" id="KW-0121">Carboxypeptidase</keyword>
<comment type="similarity">
    <text evidence="1 9">Belongs to the peptidase S11 family.</text>
</comment>
<keyword evidence="11" id="KW-0645">Protease</keyword>
<evidence type="ECO:0000259" key="10">
    <source>
        <dbReference type="Pfam" id="PF00768"/>
    </source>
</evidence>
<feature type="domain" description="Peptidase S11 D-alanyl-D-alanine carboxypeptidase A N-terminal" evidence="10">
    <location>
        <begin position="75"/>
        <end position="273"/>
    </location>
</feature>
<dbReference type="InterPro" id="IPR012338">
    <property type="entry name" value="Beta-lactam/transpept-like"/>
</dbReference>
<gene>
    <name evidence="11" type="ORF">JF887_11845</name>
</gene>
<keyword evidence="6" id="KW-0961">Cell wall biogenesis/degradation</keyword>
<dbReference type="InterPro" id="IPR018044">
    <property type="entry name" value="Peptidase_S11"/>
</dbReference>
<feature type="active site" description="Proton acceptor" evidence="7">
    <location>
        <position position="91"/>
    </location>
</feature>
<feature type="active site" description="Acyl-ester intermediate" evidence="7">
    <location>
        <position position="88"/>
    </location>
</feature>
<evidence type="ECO:0000313" key="12">
    <source>
        <dbReference type="Proteomes" id="UP000614410"/>
    </source>
</evidence>
<protein>
    <submittedName>
        <fullName evidence="11">D-alanyl-D-alanine carboxypeptidase</fullName>
    </submittedName>
</protein>
<dbReference type="Proteomes" id="UP000614410">
    <property type="component" value="Unassembled WGS sequence"/>
</dbReference>
<sequence length="419" mass="42725">MKLAFRLVAVALVLIVGVATWVGVARVEAAAPPAQLAITSSSTWIPASGSPPAVTPPSSGSLAVDGVIGASPANLARADAASARPIASIAKAMTALVILETHPLSTAEPGPVLTITQLDVNDYLRIAAHDGSVVPVFLGERFSERELLLGLMLPSANNLALTASRWIDGTLDAFVAHLNARATALGMAHTHFADPDGLDAGTTSTAADLVLLAEAVVANNSLVEVVSTATATMPDGTVVGNLDQLLGSEPGWIGIKTGWTPEAGGCLLFAARRPGPLGAATVTVVGAVLAQPPDSTFDPQHPELGGAFQTARTAVETSFAGYSLVRVASSTIPIDGEVATPWGEASGVALDGADQQVLVRLGEPLEVSTTPDPLMTPAGDGAHAGRVRVSRHGEALGTWSVVTTSSFGGPSVWWKLLHN</sequence>
<dbReference type="EMBL" id="JAEKNN010000055">
    <property type="protein sequence ID" value="MBJ7610105.1"/>
    <property type="molecule type" value="Genomic_DNA"/>
</dbReference>
<feature type="binding site" evidence="8">
    <location>
        <position position="256"/>
    </location>
    <ligand>
        <name>substrate</name>
    </ligand>
</feature>
<evidence type="ECO:0000256" key="7">
    <source>
        <dbReference type="PIRSR" id="PIRSR618044-1"/>
    </source>
</evidence>
<proteinExistence type="inferred from homology"/>
<accession>A0A934KPZ3</accession>
<evidence type="ECO:0000256" key="4">
    <source>
        <dbReference type="ARBA" id="ARBA00022960"/>
    </source>
</evidence>
<evidence type="ECO:0000256" key="6">
    <source>
        <dbReference type="ARBA" id="ARBA00023316"/>
    </source>
</evidence>
<dbReference type="InterPro" id="IPR001967">
    <property type="entry name" value="Peptidase_S11_N"/>
</dbReference>
<dbReference type="AlphaFoldDB" id="A0A934KPZ3"/>
<organism evidence="11 12">
    <name type="scientific">Candidatus Amunia macphersoniae</name>
    <dbReference type="NCBI Taxonomy" id="3127014"/>
    <lineage>
        <taxon>Bacteria</taxon>
        <taxon>Bacillati</taxon>
        <taxon>Candidatus Dormiibacterota</taxon>
        <taxon>Candidatus Dormibacteria</taxon>
        <taxon>Candidatus Aeolococcales</taxon>
        <taxon>Candidatus Aeolococcaceae</taxon>
        <taxon>Candidatus Amunia</taxon>
    </lineage>
</organism>